<evidence type="ECO:0000259" key="8">
    <source>
        <dbReference type="Pfam" id="PF25967"/>
    </source>
</evidence>
<feature type="region of interest" description="Disordered" evidence="3">
    <location>
        <begin position="393"/>
        <end position="413"/>
    </location>
</feature>
<gene>
    <name evidence="9" type="ORF">C4K68_15075</name>
</gene>
<comment type="similarity">
    <text evidence="2">Belongs to the membrane fusion protein (MFP) (TC 8.A.1) family.</text>
</comment>
<evidence type="ECO:0000256" key="1">
    <source>
        <dbReference type="ARBA" id="ARBA00004196"/>
    </source>
</evidence>
<dbReference type="FunFam" id="2.40.420.20:FF:000001">
    <property type="entry name" value="Efflux RND transporter periplasmic adaptor subunit"/>
    <property type="match status" value="1"/>
</dbReference>
<dbReference type="InterPro" id="IPR058625">
    <property type="entry name" value="MdtA-like_BSH"/>
</dbReference>
<comment type="caution">
    <text evidence="9">The sequence shown here is derived from an EMBL/GenBank/DDBJ whole genome shotgun (WGS) entry which is preliminary data.</text>
</comment>
<organism evidence="9 10">
    <name type="scientific">Proteobacteria bacterium 228</name>
    <dbReference type="NCBI Taxonomy" id="2083153"/>
    <lineage>
        <taxon>Bacteria</taxon>
        <taxon>Pseudomonadati</taxon>
        <taxon>Pseudomonadota</taxon>
    </lineage>
</organism>
<dbReference type="Proteomes" id="UP000238196">
    <property type="component" value="Unassembled WGS sequence"/>
</dbReference>
<dbReference type="Gene3D" id="1.10.287.470">
    <property type="entry name" value="Helix hairpin bin"/>
    <property type="match status" value="1"/>
</dbReference>
<evidence type="ECO:0000256" key="4">
    <source>
        <dbReference type="SAM" id="SignalP"/>
    </source>
</evidence>
<dbReference type="OrthoDB" id="9800613at2"/>
<dbReference type="EMBL" id="PRLP01000051">
    <property type="protein sequence ID" value="PPC76460.1"/>
    <property type="molecule type" value="Genomic_DNA"/>
</dbReference>
<dbReference type="InterPro" id="IPR058627">
    <property type="entry name" value="MdtA-like_C"/>
</dbReference>
<dbReference type="Pfam" id="PF25876">
    <property type="entry name" value="HH_MFP_RND"/>
    <property type="match status" value="1"/>
</dbReference>
<dbReference type="InterPro" id="IPR006143">
    <property type="entry name" value="RND_pump_MFP"/>
</dbReference>
<dbReference type="Gene3D" id="2.40.420.20">
    <property type="match status" value="1"/>
</dbReference>
<dbReference type="InterPro" id="IPR058624">
    <property type="entry name" value="MdtA-like_HH"/>
</dbReference>
<dbReference type="GO" id="GO:0046677">
    <property type="term" value="P:response to antibiotic"/>
    <property type="evidence" value="ECO:0007669"/>
    <property type="project" value="TreeGrafter"/>
</dbReference>
<dbReference type="NCBIfam" id="TIGR01730">
    <property type="entry name" value="RND_mfp"/>
    <property type="match status" value="1"/>
</dbReference>
<evidence type="ECO:0000259" key="5">
    <source>
        <dbReference type="Pfam" id="PF25876"/>
    </source>
</evidence>
<feature type="signal peptide" evidence="4">
    <location>
        <begin position="1"/>
        <end position="33"/>
    </location>
</feature>
<evidence type="ECO:0000256" key="2">
    <source>
        <dbReference type="ARBA" id="ARBA00009477"/>
    </source>
</evidence>
<dbReference type="GO" id="GO:0022857">
    <property type="term" value="F:transmembrane transporter activity"/>
    <property type="evidence" value="ECO:0007669"/>
    <property type="project" value="InterPro"/>
</dbReference>
<evidence type="ECO:0000313" key="10">
    <source>
        <dbReference type="Proteomes" id="UP000238196"/>
    </source>
</evidence>
<feature type="chain" id="PRO_5015634722" evidence="4">
    <location>
        <begin position="34"/>
        <end position="413"/>
    </location>
</feature>
<dbReference type="Pfam" id="PF25944">
    <property type="entry name" value="Beta-barrel_RND"/>
    <property type="match status" value="1"/>
</dbReference>
<dbReference type="Pfam" id="PF25917">
    <property type="entry name" value="BSH_RND"/>
    <property type="match status" value="1"/>
</dbReference>
<dbReference type="Gene3D" id="2.40.50.100">
    <property type="match status" value="1"/>
</dbReference>
<evidence type="ECO:0000313" key="9">
    <source>
        <dbReference type="EMBL" id="PPC76460.1"/>
    </source>
</evidence>
<evidence type="ECO:0000259" key="6">
    <source>
        <dbReference type="Pfam" id="PF25917"/>
    </source>
</evidence>
<feature type="domain" description="Multidrug resistance protein MdtA-like barrel-sandwich hybrid" evidence="6">
    <location>
        <begin position="71"/>
        <end position="211"/>
    </location>
</feature>
<keyword evidence="4" id="KW-0732">Signal</keyword>
<dbReference type="PANTHER" id="PTHR30158:SF10">
    <property type="entry name" value="CATION EFFLUX PUMP"/>
    <property type="match status" value="1"/>
</dbReference>
<dbReference type="Gene3D" id="2.40.30.170">
    <property type="match status" value="1"/>
</dbReference>
<dbReference type="InterPro" id="IPR058626">
    <property type="entry name" value="MdtA-like_b-barrel"/>
</dbReference>
<reference evidence="9 10" key="1">
    <citation type="submission" date="2018-02" db="EMBL/GenBank/DDBJ databases">
        <title>novel marine gammaproteobacteria from coastal saline agro ecosystem.</title>
        <authorList>
            <person name="Krishnan R."/>
            <person name="Ramesh Kumar N."/>
        </authorList>
    </citation>
    <scope>NUCLEOTIDE SEQUENCE [LARGE SCALE GENOMIC DNA]</scope>
    <source>
        <strain evidence="9 10">228</strain>
    </source>
</reference>
<comment type="subcellular location">
    <subcellularLocation>
        <location evidence="1">Cell envelope</location>
    </subcellularLocation>
</comment>
<proteinExistence type="inferred from homology"/>
<feature type="domain" description="Multidrug resistance protein MdtA-like beta-barrel" evidence="7">
    <location>
        <begin position="218"/>
        <end position="301"/>
    </location>
</feature>
<dbReference type="AlphaFoldDB" id="A0A2S5KP00"/>
<feature type="domain" description="Multidrug resistance protein MdtA-like C-terminal permuted SH3" evidence="8">
    <location>
        <begin position="307"/>
        <end position="367"/>
    </location>
</feature>
<sequence>MKRQTKLTFAAGGAMTLLAAVLVSALGLQSSQAEDVPAAVPQATPVSVASVIKRNVTRWSEFSGRMEAVERVDVRSRVAGAVQEVHFVEGALVKKGDLLFSIDPALYQAAVDQAAAQVAAAKARVAYTRSELERAQRLVSKNAIAQREVDQRLNERREADANLLAAQAALQTAKLNLSYTEVRAPVAGRVGKVEITVGNLVAAGPGAPVLTSLVSVSPIYASFDADERTVARTLEGLSSRKQLDSVPVQISTGNDAEISGHLQLVDNQVDSRSGTIRLRAVFDNQDGNLIPGQFARIHLGEAAAEPVVLINDRAVGTDQNKKFVMVVEEDNITSYREVALGDSIDGLREVTSGLHAGERIVINGLQRVRPGSLVMPQVVPMASDAAAAAANASNKPALSEASAGAEGSDANPS</sequence>
<dbReference type="Pfam" id="PF25967">
    <property type="entry name" value="RND-MFP_C"/>
    <property type="match status" value="1"/>
</dbReference>
<dbReference type="SUPFAM" id="SSF111369">
    <property type="entry name" value="HlyD-like secretion proteins"/>
    <property type="match status" value="1"/>
</dbReference>
<evidence type="ECO:0000259" key="7">
    <source>
        <dbReference type="Pfam" id="PF25944"/>
    </source>
</evidence>
<feature type="domain" description="Multidrug resistance protein MdtA-like alpha-helical hairpin" evidence="5">
    <location>
        <begin position="111"/>
        <end position="180"/>
    </location>
</feature>
<protein>
    <submittedName>
        <fullName evidence="9">Efflux transporter periplasmic adaptor subunit</fullName>
    </submittedName>
</protein>
<dbReference type="GO" id="GO:0030313">
    <property type="term" value="C:cell envelope"/>
    <property type="evidence" value="ECO:0007669"/>
    <property type="project" value="UniProtKB-SubCell"/>
</dbReference>
<name>A0A2S5KP00_9PROT</name>
<accession>A0A2S5KP00</accession>
<dbReference type="GO" id="GO:0005886">
    <property type="term" value="C:plasma membrane"/>
    <property type="evidence" value="ECO:0007669"/>
    <property type="project" value="TreeGrafter"/>
</dbReference>
<evidence type="ECO:0000256" key="3">
    <source>
        <dbReference type="SAM" id="MobiDB-lite"/>
    </source>
</evidence>
<dbReference type="PANTHER" id="PTHR30158">
    <property type="entry name" value="ACRA/E-RELATED COMPONENT OF DRUG EFFLUX TRANSPORTER"/>
    <property type="match status" value="1"/>
</dbReference>